<organism evidence="1 2">
    <name type="scientific">Halteria grandinella</name>
    <dbReference type="NCBI Taxonomy" id="5974"/>
    <lineage>
        <taxon>Eukaryota</taxon>
        <taxon>Sar</taxon>
        <taxon>Alveolata</taxon>
        <taxon>Ciliophora</taxon>
        <taxon>Intramacronucleata</taxon>
        <taxon>Spirotrichea</taxon>
        <taxon>Stichotrichia</taxon>
        <taxon>Sporadotrichida</taxon>
        <taxon>Halteriidae</taxon>
        <taxon>Halteria</taxon>
    </lineage>
</organism>
<evidence type="ECO:0000313" key="2">
    <source>
        <dbReference type="Proteomes" id="UP000785679"/>
    </source>
</evidence>
<protein>
    <submittedName>
        <fullName evidence="1">Uncharacterized protein</fullName>
    </submittedName>
</protein>
<sequence>MGDLLSIRLNNLMRRTPLLKNQNFQCRTKLLLKYLTNLSIQNSTLNSSINFSHLSSFTHGCTLSVSKFGSQAQSQIMYYMNYCSVGLVKNRRYYIRILRQLIKEDLLSTQKVHPLK</sequence>
<dbReference type="AlphaFoldDB" id="A0A8J8T7Z7"/>
<proteinExistence type="predicted"/>
<keyword evidence="2" id="KW-1185">Reference proteome</keyword>
<gene>
    <name evidence="1" type="ORF">FGO68_gene8264</name>
</gene>
<comment type="caution">
    <text evidence="1">The sequence shown here is derived from an EMBL/GenBank/DDBJ whole genome shotgun (WGS) entry which is preliminary data.</text>
</comment>
<evidence type="ECO:0000313" key="1">
    <source>
        <dbReference type="EMBL" id="TNV85040.1"/>
    </source>
</evidence>
<dbReference type="Proteomes" id="UP000785679">
    <property type="component" value="Unassembled WGS sequence"/>
</dbReference>
<name>A0A8J8T7Z7_HALGN</name>
<accession>A0A8J8T7Z7</accession>
<dbReference type="EMBL" id="RRYP01002202">
    <property type="protein sequence ID" value="TNV85040.1"/>
    <property type="molecule type" value="Genomic_DNA"/>
</dbReference>
<reference evidence="1" key="1">
    <citation type="submission" date="2019-06" db="EMBL/GenBank/DDBJ databases">
        <authorList>
            <person name="Zheng W."/>
        </authorList>
    </citation>
    <scope>NUCLEOTIDE SEQUENCE</scope>
    <source>
        <strain evidence="1">QDHG01</strain>
    </source>
</reference>